<organism evidence="2 3">
    <name type="scientific">Alteromonas australica</name>
    <dbReference type="NCBI Taxonomy" id="589873"/>
    <lineage>
        <taxon>Bacteria</taxon>
        <taxon>Pseudomonadati</taxon>
        <taxon>Pseudomonadota</taxon>
        <taxon>Gammaproteobacteria</taxon>
        <taxon>Alteromonadales</taxon>
        <taxon>Alteromonadaceae</taxon>
        <taxon>Alteromonas/Salinimonas group</taxon>
        <taxon>Alteromonas</taxon>
    </lineage>
</organism>
<dbReference type="InterPro" id="IPR010753">
    <property type="entry name" value="DUF1330"/>
</dbReference>
<evidence type="ECO:0000313" key="3">
    <source>
        <dbReference type="Proteomes" id="UP000263517"/>
    </source>
</evidence>
<dbReference type="SUPFAM" id="SSF54909">
    <property type="entry name" value="Dimeric alpha+beta barrel"/>
    <property type="match status" value="1"/>
</dbReference>
<reference evidence="2 3" key="1">
    <citation type="journal article" date="2018" name="Nat. Biotechnol.">
        <title>A standardized bacterial taxonomy based on genome phylogeny substantially revises the tree of life.</title>
        <authorList>
            <person name="Parks D.H."/>
            <person name="Chuvochina M."/>
            <person name="Waite D.W."/>
            <person name="Rinke C."/>
            <person name="Skarshewski A."/>
            <person name="Chaumeil P.A."/>
            <person name="Hugenholtz P."/>
        </authorList>
    </citation>
    <scope>NUCLEOTIDE SEQUENCE [LARGE SCALE GENOMIC DNA]</scope>
    <source>
        <strain evidence="2">UBA11978</strain>
    </source>
</reference>
<dbReference type="RefSeq" id="WP_272965741.1">
    <property type="nucleotide sequence ID" value="NZ_CALBIY010000100.1"/>
</dbReference>
<comment type="caution">
    <text evidence="2">The sequence shown here is derived from an EMBL/GenBank/DDBJ whole genome shotgun (WGS) entry which is preliminary data.</text>
</comment>
<evidence type="ECO:0000313" key="2">
    <source>
        <dbReference type="EMBL" id="HAW74153.1"/>
    </source>
</evidence>
<dbReference type="Proteomes" id="UP000263517">
    <property type="component" value="Unassembled WGS sequence"/>
</dbReference>
<protein>
    <submittedName>
        <fullName evidence="2">DUF1330 domain-containing protein</fullName>
    </submittedName>
</protein>
<gene>
    <name evidence="2" type="ORF">DCW74_00275</name>
</gene>
<accession>A0A350NYN6</accession>
<feature type="domain" description="DUF1330" evidence="1">
    <location>
        <begin position="2"/>
        <end position="95"/>
    </location>
</feature>
<dbReference type="AlphaFoldDB" id="A0A350NYN6"/>
<dbReference type="EMBL" id="DNAN01000010">
    <property type="protein sequence ID" value="HAW74153.1"/>
    <property type="molecule type" value="Genomic_DNA"/>
</dbReference>
<dbReference type="InterPro" id="IPR011008">
    <property type="entry name" value="Dimeric_a/b-barrel"/>
</dbReference>
<proteinExistence type="predicted"/>
<dbReference type="Gene3D" id="3.30.70.100">
    <property type="match status" value="1"/>
</dbReference>
<name>A0A350NYN6_9ALTE</name>
<sequence length="97" mass="10741">MKAYSVLEVTINDDSWISAYMESVGEIVLKYGGTYLANSNDYEFLEGKGNQDAVRAIIEWPSVASAKLFMTDPAYLPHLHARQAGTISNHFLIEGKA</sequence>
<dbReference type="Pfam" id="PF07045">
    <property type="entry name" value="DUF1330"/>
    <property type="match status" value="1"/>
</dbReference>
<dbReference type="PANTHER" id="PTHR41521">
    <property type="match status" value="1"/>
</dbReference>
<dbReference type="PANTHER" id="PTHR41521:SF4">
    <property type="entry name" value="BLR0684 PROTEIN"/>
    <property type="match status" value="1"/>
</dbReference>
<evidence type="ECO:0000259" key="1">
    <source>
        <dbReference type="Pfam" id="PF07045"/>
    </source>
</evidence>